<feature type="region of interest" description="Disordered" evidence="2">
    <location>
        <begin position="583"/>
        <end position="604"/>
    </location>
</feature>
<feature type="compositionally biased region" description="Basic and acidic residues" evidence="2">
    <location>
        <begin position="583"/>
        <end position="596"/>
    </location>
</feature>
<dbReference type="GO" id="GO:0005770">
    <property type="term" value="C:late endosome"/>
    <property type="evidence" value="ECO:0007669"/>
    <property type="project" value="TreeGrafter"/>
</dbReference>
<protein>
    <recommendedName>
        <fullName evidence="3">FPL domain-containing protein</fullName>
    </recommendedName>
</protein>
<dbReference type="GO" id="GO:0016197">
    <property type="term" value="P:endosomal transport"/>
    <property type="evidence" value="ECO:0007669"/>
    <property type="project" value="TreeGrafter"/>
</dbReference>
<dbReference type="InterPro" id="IPR039272">
    <property type="entry name" value="CLEC16A/TT9"/>
</dbReference>
<evidence type="ECO:0000256" key="2">
    <source>
        <dbReference type="SAM" id="MobiDB-lite"/>
    </source>
</evidence>
<dbReference type="OrthoDB" id="294052at2759"/>
<feature type="region of interest" description="Disordered" evidence="2">
    <location>
        <begin position="907"/>
        <end position="986"/>
    </location>
</feature>
<dbReference type="GO" id="GO:1901096">
    <property type="term" value="P:regulation of autophagosome maturation"/>
    <property type="evidence" value="ECO:0007669"/>
    <property type="project" value="TreeGrafter"/>
</dbReference>
<feature type="compositionally biased region" description="Basic and acidic residues" evidence="2">
    <location>
        <begin position="907"/>
        <end position="919"/>
    </location>
</feature>
<dbReference type="PANTHER" id="PTHR21481:SF0">
    <property type="entry name" value="PROTEIN CLEC16A"/>
    <property type="match status" value="1"/>
</dbReference>
<feature type="compositionally biased region" description="Basic and acidic residues" evidence="2">
    <location>
        <begin position="418"/>
        <end position="440"/>
    </location>
</feature>
<proteinExistence type="predicted"/>
<reference evidence="4 5" key="1">
    <citation type="submission" date="2020-08" db="EMBL/GenBank/DDBJ databases">
        <authorList>
            <person name="Ramaprasad A."/>
        </authorList>
    </citation>
    <scope>NUCLEOTIDE SEQUENCE [LARGE SCALE GENOMIC DNA]</scope>
</reference>
<dbReference type="VEuPathDB" id="PlasmoDB:PVPCR_1101840"/>
<evidence type="ECO:0000256" key="1">
    <source>
        <dbReference type="ARBA" id="ARBA00023006"/>
    </source>
</evidence>
<accession>A0A6V7T6S7</accession>
<keyword evidence="1" id="KW-0072">Autophagy</keyword>
<dbReference type="GO" id="GO:0005794">
    <property type="term" value="C:Golgi apparatus"/>
    <property type="evidence" value="ECO:0007669"/>
    <property type="project" value="TreeGrafter"/>
</dbReference>
<feature type="compositionally biased region" description="Basic and acidic residues" evidence="2">
    <location>
        <begin position="642"/>
        <end position="667"/>
    </location>
</feature>
<feature type="region of interest" description="Disordered" evidence="2">
    <location>
        <begin position="381"/>
        <end position="449"/>
    </location>
</feature>
<dbReference type="GO" id="GO:0006914">
    <property type="term" value="P:autophagy"/>
    <property type="evidence" value="ECO:0007669"/>
    <property type="project" value="UniProtKB-KW"/>
</dbReference>
<dbReference type="GO" id="GO:0007034">
    <property type="term" value="P:vacuolar transport"/>
    <property type="evidence" value="ECO:0007669"/>
    <property type="project" value="TreeGrafter"/>
</dbReference>
<gene>
    <name evidence="4" type="ORF">PVPCR_1101840</name>
</gene>
<evidence type="ECO:0000259" key="3">
    <source>
        <dbReference type="Pfam" id="PF09758"/>
    </source>
</evidence>
<name>A0A6V7T6S7_PLAVN</name>
<dbReference type="InterPro" id="IPR019155">
    <property type="entry name" value="CLEC16A/TT9_N"/>
</dbReference>
<dbReference type="Pfam" id="PF09758">
    <property type="entry name" value="FPL"/>
    <property type="match status" value="1"/>
</dbReference>
<keyword evidence="5" id="KW-1185">Reference proteome</keyword>
<evidence type="ECO:0000313" key="5">
    <source>
        <dbReference type="Proteomes" id="UP000515268"/>
    </source>
</evidence>
<evidence type="ECO:0000313" key="4">
    <source>
        <dbReference type="EMBL" id="CAD2108538.1"/>
    </source>
</evidence>
<feature type="region of interest" description="Disordered" evidence="2">
    <location>
        <begin position="538"/>
        <end position="565"/>
    </location>
</feature>
<organism evidence="4 5">
    <name type="scientific">Plasmodium vinckei petteri</name>
    <dbReference type="NCBI Taxonomy" id="138298"/>
    <lineage>
        <taxon>Eukaryota</taxon>
        <taxon>Sar</taxon>
        <taxon>Alveolata</taxon>
        <taxon>Apicomplexa</taxon>
        <taxon>Aconoidasida</taxon>
        <taxon>Haemosporida</taxon>
        <taxon>Plasmodiidae</taxon>
        <taxon>Plasmodium</taxon>
        <taxon>Plasmodium (Vinckeia)</taxon>
    </lineage>
</organism>
<dbReference type="Proteomes" id="UP000515268">
    <property type="component" value="Chromosome PVPCR_11"/>
</dbReference>
<feature type="compositionally biased region" description="Polar residues" evidence="2">
    <location>
        <begin position="381"/>
        <end position="399"/>
    </location>
</feature>
<dbReference type="EMBL" id="LR865416">
    <property type="protein sequence ID" value="CAD2108538.1"/>
    <property type="molecule type" value="Genomic_DNA"/>
</dbReference>
<dbReference type="PANTHER" id="PTHR21481">
    <property type="entry name" value="PROTEIN CLEC16A"/>
    <property type="match status" value="1"/>
</dbReference>
<feature type="compositionally biased region" description="Basic and acidic residues" evidence="2">
    <location>
        <begin position="935"/>
        <end position="986"/>
    </location>
</feature>
<feature type="domain" description="FPL" evidence="3">
    <location>
        <begin position="53"/>
        <end position="200"/>
    </location>
</feature>
<sequence>MWNVFNFSNFDDKFKNTKNEKEIFTHEDLRYYFEKLVNINLNNVNTNNFTELLRRITQITIWGDKHDDQIFQYFCEDNIFSHFIYLLRQDINKTVRIQVYQSLTLLIQNLQKDISLYYIFSNNKINNLIYTTFIHQDEEIIPYYISMMKSISFFLNYHTSKFFFNEKNKKFPLYTESLRLYKFNDIITRTYVKNIILNIFKIEDEGIENLILLRSSFFAVLVCYLRTHLIKINKIYSKTKESEKLNKLFNTYLDEIDDVLYFFEDMLNCNKQKINDMLILKLVIYFYFPIIGSFHSSIYCDLINNENDNDNFQFSISNEYDQNINQENEQFKIAKKNESFDSLYFSKNNENVINSSEIFNHKETKQNDKNVDIKNLPSIQDQQQKMVDSSSNQASSDTNLKVDKNDDTPNQSSEIQTDEIKRETLADNEHEKNENVDDKNLICPPKDTSNVQYDEGIPFLKFIDRENIDKNKNLKNNKNFDFFKNLSSSNLSSTNSSTFVNDQNSKNYDSAYNDENIYIDNPKNKENKNEKINGKFNEIQQNEDEQNDENNLVDTKRNSLKKKKGKKGSSAYDFLYFKGKNNSKKEKNETEKKQDENQQYTNYIKDNDLKSSYFQRRKKKVYLQMDSSYGVLHKKRSKTSKLKVEENFDKNSENKKDNSSEINKNEGNDLDQDNFSGCFPFSWCSNEINELKKLLNNNTMLDKNSEQDIWDMLHLNIPILSKKITFDANINNDIYKYIFNFSSYTNKVLEYYDNNLSVTSMYYQLFKLGLCLHPTCYVNSFKNLTVLYNYIINTNVSLFILIRSLNILKNNKINNIVYSLIFGEHIHVNFLHKILSNELKDPPFYNYFFDPYKKKSIIPQIKSNNDIDFENVYSKSIDDLIPEYNTEEERMLSNLIEQYFGNTKEDSLNLKKEENKSEECADEGTNMNDQSKQTKQKEDKDGESKDDENKDSENKDGENKDSENKDSECKDSKNKDEENKNDDMNKYNELSNPILLNYILLTNIQKEKNIKKSEHANIKNKISDVYLLLSIQFIYNFIENYNSDLNNINISFFKISKHNFLYVLWDVINIHINNVYLRIITLKLLTNLTSIYIDKITDKSVCTEFCLPLLKLINKIKKKLASKIKKITEKMEYKACQIFWEECKIYENCSQEKITISKDPILISIINSANNNDDNYLFYPVSQIEIYRRNVHALFVLDGLSKKLSKIVSSSESEETNIIPFDFGYNSITALIDIKSKNMIKCYLKNNNKIFNCYYIEDDTNFLLCVPSNSHANQGLIIFSYPLMLIDLYIDKNDNKKLIFYVYSYNNEENNYIEDSAFSNFNNSEKIFNDTTLDSNYQNPIRSYSSNNDDNLIDPNVKTYKNDYIINKYTTSYKKNKTITNVKKEWCHKELTFMKNVLKLNFHDTTRSLIVYKELKSGIQKINDIYKEKLQNHLSRY</sequence>
<feature type="region of interest" description="Disordered" evidence="2">
    <location>
        <begin position="634"/>
        <end position="668"/>
    </location>
</feature>